<feature type="compositionally biased region" description="Polar residues" evidence="1">
    <location>
        <begin position="1"/>
        <end position="15"/>
    </location>
</feature>
<sequence>MGTRQNPTALSVQRDNSQPTQNPPNQPKCATSLLADSNIILADVAHVKSATHDHDSTYEDTLIAMIESGDENGDDMDYVVLDLDQIEETNISIESLKKNGLWRQRYSPLTVTMMFYISKYWNGLVVVMALRMAEFFSCDSPLKEWNLRKLKQSRCHIADADKHDAMTDPI</sequence>
<keyword evidence="3" id="KW-1185">Reference proteome</keyword>
<dbReference type="AlphaFoldDB" id="A0A9Q1K2X4"/>
<evidence type="ECO:0000256" key="1">
    <source>
        <dbReference type="SAM" id="MobiDB-lite"/>
    </source>
</evidence>
<protein>
    <submittedName>
        <fullName evidence="2">Uncharacterized protein</fullName>
    </submittedName>
</protein>
<reference evidence="2" key="1">
    <citation type="submission" date="2022-04" db="EMBL/GenBank/DDBJ databases">
        <title>Carnegiea gigantea Genome sequencing and assembly v2.</title>
        <authorList>
            <person name="Copetti D."/>
            <person name="Sanderson M.J."/>
            <person name="Burquez A."/>
            <person name="Wojciechowski M.F."/>
        </authorList>
    </citation>
    <scope>NUCLEOTIDE SEQUENCE</scope>
    <source>
        <strain evidence="2">SGP5-SGP5p</strain>
        <tissue evidence="2">Aerial part</tissue>
    </source>
</reference>
<accession>A0A9Q1K2X4</accession>
<organism evidence="2 3">
    <name type="scientific">Carnegiea gigantea</name>
    <dbReference type="NCBI Taxonomy" id="171969"/>
    <lineage>
        <taxon>Eukaryota</taxon>
        <taxon>Viridiplantae</taxon>
        <taxon>Streptophyta</taxon>
        <taxon>Embryophyta</taxon>
        <taxon>Tracheophyta</taxon>
        <taxon>Spermatophyta</taxon>
        <taxon>Magnoliopsida</taxon>
        <taxon>eudicotyledons</taxon>
        <taxon>Gunneridae</taxon>
        <taxon>Pentapetalae</taxon>
        <taxon>Caryophyllales</taxon>
        <taxon>Cactineae</taxon>
        <taxon>Cactaceae</taxon>
        <taxon>Cactoideae</taxon>
        <taxon>Echinocereeae</taxon>
        <taxon>Carnegiea</taxon>
    </lineage>
</organism>
<dbReference type="Proteomes" id="UP001153076">
    <property type="component" value="Unassembled WGS sequence"/>
</dbReference>
<comment type="caution">
    <text evidence="2">The sequence shown here is derived from an EMBL/GenBank/DDBJ whole genome shotgun (WGS) entry which is preliminary data.</text>
</comment>
<name>A0A9Q1K2X4_9CARY</name>
<evidence type="ECO:0000313" key="3">
    <source>
        <dbReference type="Proteomes" id="UP001153076"/>
    </source>
</evidence>
<proteinExistence type="predicted"/>
<gene>
    <name evidence="2" type="ORF">Cgig2_006883</name>
</gene>
<evidence type="ECO:0000313" key="2">
    <source>
        <dbReference type="EMBL" id="KAJ8436196.1"/>
    </source>
</evidence>
<feature type="region of interest" description="Disordered" evidence="1">
    <location>
        <begin position="1"/>
        <end position="27"/>
    </location>
</feature>
<dbReference type="EMBL" id="JAKOGI010000356">
    <property type="protein sequence ID" value="KAJ8436196.1"/>
    <property type="molecule type" value="Genomic_DNA"/>
</dbReference>